<dbReference type="InterPro" id="IPR025687">
    <property type="entry name" value="Znf-C4pol"/>
</dbReference>
<dbReference type="InterPro" id="IPR006133">
    <property type="entry name" value="DNA-dir_DNA_pol_B_exonuc"/>
</dbReference>
<evidence type="ECO:0000256" key="4">
    <source>
        <dbReference type="ARBA" id="ARBA00022485"/>
    </source>
</evidence>
<dbReference type="Gene3D" id="3.30.420.10">
    <property type="entry name" value="Ribonuclease H-like superfamily/Ribonuclease H"/>
    <property type="match status" value="1"/>
</dbReference>
<dbReference type="GO" id="GO:0000724">
    <property type="term" value="P:double-strand break repair via homologous recombination"/>
    <property type="evidence" value="ECO:0007669"/>
    <property type="project" value="TreeGrafter"/>
</dbReference>
<dbReference type="EMBL" id="JAACJK010000222">
    <property type="protein sequence ID" value="KAF5314002.1"/>
    <property type="molecule type" value="Genomic_DNA"/>
</dbReference>
<dbReference type="FunFam" id="1.10.132.60:FF:000007">
    <property type="entry name" value="DNA polymerase"/>
    <property type="match status" value="1"/>
</dbReference>
<dbReference type="Pfam" id="PF03104">
    <property type="entry name" value="DNA_pol_B_exo1"/>
    <property type="match status" value="1"/>
</dbReference>
<evidence type="ECO:0000256" key="3">
    <source>
        <dbReference type="ARBA" id="ARBA00005755"/>
    </source>
</evidence>
<evidence type="ECO:0000256" key="17">
    <source>
        <dbReference type="ARBA" id="ARBA00023242"/>
    </source>
</evidence>
<dbReference type="EC" id="2.7.7.7" evidence="20"/>
<feature type="region of interest" description="Disordered" evidence="21">
    <location>
        <begin position="568"/>
        <end position="592"/>
    </location>
</feature>
<dbReference type="Proteomes" id="UP000541558">
    <property type="component" value="Unassembled WGS sequence"/>
</dbReference>
<dbReference type="Pfam" id="PF00136">
    <property type="entry name" value="DNA_pol_B"/>
    <property type="match status" value="1"/>
</dbReference>
<feature type="compositionally biased region" description="Basic and acidic residues" evidence="21">
    <location>
        <begin position="487"/>
        <end position="496"/>
    </location>
</feature>
<sequence>MSTGTTFSNTASQGAKFRVSLNQIDYTVSPPGPLDNSDLPAVPVIRIYGNSSTGQKTCLHVHQVYPYFYVDYAGSLKPQDVRRYIRSLVQSINHAVALSMKRNPDSPKSRYLRGIILVKGVHFYGFHSSYSPFLKVLIADPTYTNRVVTILRSGSVMGTRFRIYESHLSFPLQFMCDFGLYGCGLVDLEDAWQRGKEEDSEEPDNGLKESPYYRQTKLPLEVDVIAPQILNRHQLASRKVDFKIGERPPQFPDEPLVPSVRELWEDERERRKARGLPPSPELPVEASDASRGPGADWVAEARYWEAIRNRIEGEAKGLDPLVTEVQPWEGRVMTTFESIEALWEPPWKRWKPALPAQNAAVNDASGEDTALREEDAAEELENGVPGIDVDISLISNEDLDELDDDVVDILGKGGIFDEDLHAEGEEPNIGAEREAEDNDVREETPVPLIEENEDNDPFAAPADKMPNDGVDSTYILESPPSPEADVEASKGDERRSVTPTKYSYHYTAQTRGLTLPPDPPLKLAVSKLRIRRYTHQSASRNLFAETTRYNKKKARVLFQDEIDELEHRDAKSLASDEQMLTSSESEPSQDLVEEERRASMIVERTVQLSQVFHSMRAKNSNQFEYSAPPPTRQELTLSCDALGVPQKVYQAPYYSAVEDIPARPKEYGGLMFTLKGKNVASLEDWRPLEGVTALEEFKTLSFTTDGVAGWEYAGQPPSVRQTRQWLAQQKKPKWNTVNSRRLRSQIEGPTQANIYGLKNSPIAGDTLRESSNMSILCLEVFALSENGKNSNPEKDRIVAAFYAIHVAGASSIQTGVITVDTPPLDPRRLREFPLEQVDTELDLIIRVTDLILELDPDILTGWEIQKGSWGYLSARGEDYGLDVSELMSRAPPRRSSSGNDNWGFRKTSTFQVIGRHVFNTWRVIRSEQTLTIYTFENVAFHLLQRRFPKYSPATLTEWYHSPIPAHTARFLQYISKRTYMVLEMLEQIEIVTKTAEFARIFGVDFFSVISRGSQFKVESFMFRIAKPESFVLISPSKADVGRQNAAECMPLIMEPQSAFYSSPLVVLDFQSLYPSIMIAYNYCYSTCLGRVQPFQGKYKFGVVPDLDLPDGLLGKFKDDIHVAPNGMMYVKSNIRKGLLGRMLIELLDTRVMVKQAMKSAKNDKALKRVLDARQLGLKYIANVTYGYTSASYSGRMPGVEIADSIVQSGRETLEKAIMLVNKTKKWGAQVVYGDTDSMFIYLRGKTKEEAFRIGYEMADAVTALNPAPIKLKFEKVYLPCVLMAKKRYVGFKYESIDAEEPGFDAKGIETVRRDGVLAQRKMTENCLKILFRTQDLSEVKDYCTRSWAKLLENKASAQDFIFAKEVRMGSYSDNGVPPPGVVVAARKMLQDSNYEPQYAERVPYVIARGGPGSRLVDRAMDPLDFLNNESLQLDANYYISKVLIPPLERIFNLMGADVKQWYQEMPKLAQVEHNSPRKPRGLSISPEKPNIDEHFNNAQCFICGRPASEGAGLCDDCWGTPQETISNLGTLQHKLESKLMATHLVCSSCTGSAPTEPIHCESLDCPWLYARRKAEARTDFVPLYEDITVELELDMDAHLSQVR</sequence>
<evidence type="ECO:0000256" key="8">
    <source>
        <dbReference type="ARBA" id="ARBA00022723"/>
    </source>
</evidence>
<dbReference type="Gene3D" id="1.10.132.60">
    <property type="entry name" value="DNA polymerase family B, C-terminal domain"/>
    <property type="match status" value="1"/>
</dbReference>
<evidence type="ECO:0000256" key="7">
    <source>
        <dbReference type="ARBA" id="ARBA00022705"/>
    </source>
</evidence>
<comment type="caution">
    <text evidence="27">The sequence shown here is derived from an EMBL/GenBank/DDBJ whole genome shotgun (WGS) entry which is preliminary data.</text>
</comment>
<keyword evidence="9" id="KW-0227">DNA damage</keyword>
<dbReference type="Gene3D" id="3.30.342.10">
    <property type="entry name" value="DNA Polymerase, chain B, domain 1"/>
    <property type="match status" value="1"/>
</dbReference>
<dbReference type="InterPro" id="IPR042087">
    <property type="entry name" value="DNA_pol_B_thumb"/>
</dbReference>
<dbReference type="InterPro" id="IPR043502">
    <property type="entry name" value="DNA/RNA_pol_sf"/>
</dbReference>
<name>A0A8H5B1F9_9AGAR</name>
<comment type="cofactor">
    <cofactor evidence="1 20">
        <name>[4Fe-4S] cluster</name>
        <dbReference type="ChEBI" id="CHEBI:49883"/>
    </cofactor>
</comment>
<feature type="domain" description="DNA-directed DNA polymerase family B exonuclease" evidence="23">
    <location>
        <begin position="750"/>
        <end position="938"/>
    </location>
</feature>
<dbReference type="CDD" id="cd05778">
    <property type="entry name" value="DNA_polB_zeta_exo"/>
    <property type="match status" value="1"/>
</dbReference>
<evidence type="ECO:0000256" key="16">
    <source>
        <dbReference type="ARBA" id="ARBA00023204"/>
    </source>
</evidence>
<dbReference type="InterPro" id="IPR006134">
    <property type="entry name" value="DNA-dir_DNA_pol_B_multi_dom"/>
</dbReference>
<evidence type="ECO:0000256" key="6">
    <source>
        <dbReference type="ARBA" id="ARBA00022695"/>
    </source>
</evidence>
<dbReference type="SUPFAM" id="SSF56672">
    <property type="entry name" value="DNA/RNA polymerases"/>
    <property type="match status" value="1"/>
</dbReference>
<feature type="domain" description="DNA polymerase delta/zeta catalytic subunit N-terminal" evidence="25">
    <location>
        <begin position="63"/>
        <end position="143"/>
    </location>
</feature>
<feature type="domain" description="DNA polymerase zeta catalytic subunit N-terminal" evidence="26">
    <location>
        <begin position="16"/>
        <end position="62"/>
    </location>
</feature>
<comment type="catalytic activity">
    <reaction evidence="18 20">
        <text>DNA(n) + a 2'-deoxyribonucleoside 5'-triphosphate = DNA(n+1) + diphosphate</text>
        <dbReference type="Rhea" id="RHEA:22508"/>
        <dbReference type="Rhea" id="RHEA-COMP:17339"/>
        <dbReference type="Rhea" id="RHEA-COMP:17340"/>
        <dbReference type="ChEBI" id="CHEBI:33019"/>
        <dbReference type="ChEBI" id="CHEBI:61560"/>
        <dbReference type="ChEBI" id="CHEBI:173112"/>
        <dbReference type="EC" id="2.7.7.7"/>
    </reaction>
</comment>
<evidence type="ECO:0000256" key="18">
    <source>
        <dbReference type="ARBA" id="ARBA00049244"/>
    </source>
</evidence>
<dbReference type="PRINTS" id="PR00106">
    <property type="entry name" value="DNAPOLB"/>
</dbReference>
<dbReference type="GO" id="GO:0005634">
    <property type="term" value="C:nucleus"/>
    <property type="evidence" value="ECO:0007669"/>
    <property type="project" value="UniProtKB-SubCell"/>
</dbReference>
<keyword evidence="14 20" id="KW-0411">Iron-sulfur</keyword>
<protein>
    <recommendedName>
        <fullName evidence="20">DNA polymerase</fullName>
        <ecNumber evidence="20">2.7.7.7</ecNumber>
    </recommendedName>
</protein>
<keyword evidence="11 20" id="KW-0862">Zinc</keyword>
<keyword evidence="5 20" id="KW-0808">Transferase</keyword>
<organism evidence="27 28">
    <name type="scientific">Ephemerocybe angulata</name>
    <dbReference type="NCBI Taxonomy" id="980116"/>
    <lineage>
        <taxon>Eukaryota</taxon>
        <taxon>Fungi</taxon>
        <taxon>Dikarya</taxon>
        <taxon>Basidiomycota</taxon>
        <taxon>Agaricomycotina</taxon>
        <taxon>Agaricomycetes</taxon>
        <taxon>Agaricomycetidae</taxon>
        <taxon>Agaricales</taxon>
        <taxon>Agaricineae</taxon>
        <taxon>Psathyrellaceae</taxon>
        <taxon>Ephemerocybe</taxon>
    </lineage>
</organism>
<dbReference type="InterPro" id="IPR023211">
    <property type="entry name" value="DNA_pol_palm_dom_sf"/>
</dbReference>
<dbReference type="Gene3D" id="3.90.1600.10">
    <property type="entry name" value="Palm domain of DNA polymerase"/>
    <property type="match status" value="1"/>
</dbReference>
<dbReference type="Pfam" id="PF24065">
    <property type="entry name" value="REV3_N"/>
    <property type="match status" value="1"/>
</dbReference>
<evidence type="ECO:0000256" key="15">
    <source>
        <dbReference type="ARBA" id="ARBA00023125"/>
    </source>
</evidence>
<dbReference type="InterPro" id="IPR030559">
    <property type="entry name" value="PolZ_Rev3"/>
</dbReference>
<comment type="subunit">
    <text evidence="19">Forms DNA polymerase zeta with REV7.</text>
</comment>
<keyword evidence="16" id="KW-0234">DNA repair</keyword>
<keyword evidence="12 20" id="KW-0239">DNA-directed DNA polymerase</keyword>
<dbReference type="GO" id="GO:0042276">
    <property type="term" value="P:error-prone translesion synthesis"/>
    <property type="evidence" value="ECO:0007669"/>
    <property type="project" value="TreeGrafter"/>
</dbReference>
<evidence type="ECO:0000259" key="26">
    <source>
        <dbReference type="Pfam" id="PF24065"/>
    </source>
</evidence>
<keyword evidence="8 20" id="KW-0479">Metal-binding</keyword>
<dbReference type="Gene3D" id="1.10.287.690">
    <property type="entry name" value="Helix hairpin bin"/>
    <property type="match status" value="1"/>
</dbReference>
<accession>A0A8H5B1F9</accession>
<evidence type="ECO:0000256" key="21">
    <source>
        <dbReference type="SAM" id="MobiDB-lite"/>
    </source>
</evidence>
<feature type="compositionally biased region" description="Polar residues" evidence="21">
    <location>
        <begin position="578"/>
        <end position="588"/>
    </location>
</feature>
<dbReference type="InterPro" id="IPR006172">
    <property type="entry name" value="DNA-dir_DNA_pol_B"/>
</dbReference>
<evidence type="ECO:0000256" key="5">
    <source>
        <dbReference type="ARBA" id="ARBA00022679"/>
    </source>
</evidence>
<dbReference type="InterPro" id="IPR056435">
    <property type="entry name" value="DPOD/Z_N"/>
</dbReference>
<reference evidence="27 28" key="1">
    <citation type="journal article" date="2020" name="ISME J.">
        <title>Uncovering the hidden diversity of litter-decomposition mechanisms in mushroom-forming fungi.</title>
        <authorList>
            <person name="Floudas D."/>
            <person name="Bentzer J."/>
            <person name="Ahren D."/>
            <person name="Johansson T."/>
            <person name="Persson P."/>
            <person name="Tunlid A."/>
        </authorList>
    </citation>
    <scope>NUCLEOTIDE SEQUENCE [LARGE SCALE GENOMIC DNA]</scope>
    <source>
        <strain evidence="27 28">CBS 175.51</strain>
    </source>
</reference>
<evidence type="ECO:0000256" key="13">
    <source>
        <dbReference type="ARBA" id="ARBA00023004"/>
    </source>
</evidence>
<dbReference type="GO" id="GO:0006260">
    <property type="term" value="P:DNA replication"/>
    <property type="evidence" value="ECO:0007669"/>
    <property type="project" value="UniProtKB-KW"/>
</dbReference>
<dbReference type="PANTHER" id="PTHR45812">
    <property type="entry name" value="DNA POLYMERASE ZETA CATALYTIC SUBUNIT"/>
    <property type="match status" value="1"/>
</dbReference>
<dbReference type="CDD" id="cd05534">
    <property type="entry name" value="POLBc_zeta"/>
    <property type="match status" value="1"/>
</dbReference>
<keyword evidence="15 20" id="KW-0238">DNA-binding</keyword>
<dbReference type="Pfam" id="PF14260">
    <property type="entry name" value="zf-C4pol"/>
    <property type="match status" value="1"/>
</dbReference>
<evidence type="ECO:0000256" key="9">
    <source>
        <dbReference type="ARBA" id="ARBA00022763"/>
    </source>
</evidence>
<proteinExistence type="inferred from homology"/>
<evidence type="ECO:0000256" key="20">
    <source>
        <dbReference type="RuleBase" id="RU000442"/>
    </source>
</evidence>
<evidence type="ECO:0000256" key="2">
    <source>
        <dbReference type="ARBA" id="ARBA00004123"/>
    </source>
</evidence>
<evidence type="ECO:0000259" key="24">
    <source>
        <dbReference type="Pfam" id="PF14260"/>
    </source>
</evidence>
<dbReference type="SUPFAM" id="SSF53098">
    <property type="entry name" value="Ribonuclease H-like"/>
    <property type="match status" value="1"/>
</dbReference>
<dbReference type="InterPro" id="IPR012337">
    <property type="entry name" value="RNaseH-like_sf"/>
</dbReference>
<evidence type="ECO:0000313" key="27">
    <source>
        <dbReference type="EMBL" id="KAF5314002.1"/>
    </source>
</evidence>
<feature type="region of interest" description="Disordered" evidence="21">
    <location>
        <begin position="268"/>
        <end position="293"/>
    </location>
</feature>
<evidence type="ECO:0000256" key="10">
    <source>
        <dbReference type="ARBA" id="ARBA00022771"/>
    </source>
</evidence>
<evidence type="ECO:0000256" key="11">
    <source>
        <dbReference type="ARBA" id="ARBA00022833"/>
    </source>
</evidence>
<dbReference type="GO" id="GO:0003887">
    <property type="term" value="F:DNA-directed DNA polymerase activity"/>
    <property type="evidence" value="ECO:0007669"/>
    <property type="project" value="UniProtKB-KW"/>
</dbReference>
<dbReference type="GO" id="GO:0016035">
    <property type="term" value="C:zeta DNA polymerase complex"/>
    <property type="evidence" value="ECO:0007669"/>
    <property type="project" value="InterPro"/>
</dbReference>
<evidence type="ECO:0000256" key="1">
    <source>
        <dbReference type="ARBA" id="ARBA00001966"/>
    </source>
</evidence>
<feature type="domain" description="C4-type zinc-finger of DNA polymerase delta" evidence="24">
    <location>
        <begin position="1500"/>
        <end position="1571"/>
    </location>
</feature>
<evidence type="ECO:0000256" key="12">
    <source>
        <dbReference type="ARBA" id="ARBA00022932"/>
    </source>
</evidence>
<keyword evidence="28" id="KW-1185">Reference proteome</keyword>
<keyword evidence="6 20" id="KW-0548">Nucleotidyltransferase</keyword>
<dbReference type="PANTHER" id="PTHR45812:SF1">
    <property type="entry name" value="DNA POLYMERASE ZETA CATALYTIC SUBUNIT"/>
    <property type="match status" value="1"/>
</dbReference>
<dbReference type="FunFam" id="1.10.287.690:FF:000002">
    <property type="entry name" value="DNA polymerase zeta"/>
    <property type="match status" value="1"/>
</dbReference>
<keyword evidence="17 20" id="KW-0539">Nucleus</keyword>
<keyword evidence="10 20" id="KW-0863">Zinc-finger</keyword>
<dbReference type="InterPro" id="IPR036397">
    <property type="entry name" value="RNaseH_sf"/>
</dbReference>
<dbReference type="Pfam" id="PF24055">
    <property type="entry name" value="POL3_N"/>
    <property type="match status" value="1"/>
</dbReference>
<dbReference type="GO" id="GO:0051539">
    <property type="term" value="F:4 iron, 4 sulfur cluster binding"/>
    <property type="evidence" value="ECO:0007669"/>
    <property type="project" value="UniProtKB-KW"/>
</dbReference>
<feature type="region of interest" description="Disordered" evidence="21">
    <location>
        <begin position="418"/>
        <end position="496"/>
    </location>
</feature>
<evidence type="ECO:0000256" key="19">
    <source>
        <dbReference type="ARBA" id="ARBA00066055"/>
    </source>
</evidence>
<keyword evidence="4 20" id="KW-0004">4Fe-4S</keyword>
<keyword evidence="7 20" id="KW-0235">DNA replication</keyword>
<dbReference type="SMART" id="SM00486">
    <property type="entry name" value="POLBc"/>
    <property type="match status" value="1"/>
</dbReference>
<dbReference type="InterPro" id="IPR017964">
    <property type="entry name" value="DNA-dir_DNA_pol_B_CS"/>
</dbReference>
<dbReference type="OrthoDB" id="2414538at2759"/>
<evidence type="ECO:0000313" key="28">
    <source>
        <dbReference type="Proteomes" id="UP000541558"/>
    </source>
</evidence>
<comment type="subcellular location">
    <subcellularLocation>
        <location evidence="2 20">Nucleus</location>
    </subcellularLocation>
</comment>
<dbReference type="GO" id="GO:0000166">
    <property type="term" value="F:nucleotide binding"/>
    <property type="evidence" value="ECO:0007669"/>
    <property type="project" value="InterPro"/>
</dbReference>
<evidence type="ECO:0000259" key="23">
    <source>
        <dbReference type="Pfam" id="PF03104"/>
    </source>
</evidence>
<keyword evidence="13 20" id="KW-0408">Iron</keyword>
<feature type="domain" description="DNA-directed DNA polymerase family B multifunctional" evidence="22">
    <location>
        <begin position="1005"/>
        <end position="1452"/>
    </location>
</feature>
<dbReference type="PROSITE" id="PS00116">
    <property type="entry name" value="DNA_POLYMERASE_B"/>
    <property type="match status" value="1"/>
</dbReference>
<dbReference type="GO" id="GO:0008270">
    <property type="term" value="F:zinc ion binding"/>
    <property type="evidence" value="ECO:0007669"/>
    <property type="project" value="UniProtKB-KW"/>
</dbReference>
<evidence type="ECO:0000259" key="25">
    <source>
        <dbReference type="Pfam" id="PF24055"/>
    </source>
</evidence>
<dbReference type="InterPro" id="IPR056447">
    <property type="entry name" value="REV3_N"/>
</dbReference>
<dbReference type="GO" id="GO:0003677">
    <property type="term" value="F:DNA binding"/>
    <property type="evidence" value="ECO:0007669"/>
    <property type="project" value="UniProtKB-KW"/>
</dbReference>
<comment type="similarity">
    <text evidence="3 20">Belongs to the DNA polymerase type-B family.</text>
</comment>
<evidence type="ECO:0000256" key="14">
    <source>
        <dbReference type="ARBA" id="ARBA00023014"/>
    </source>
</evidence>
<evidence type="ECO:0000259" key="22">
    <source>
        <dbReference type="Pfam" id="PF00136"/>
    </source>
</evidence>
<gene>
    <name evidence="27" type="ORF">D9611_006818</name>
</gene>